<dbReference type="InterPro" id="IPR011042">
    <property type="entry name" value="6-blade_b-propeller_TolB-like"/>
</dbReference>
<evidence type="ECO:0000313" key="3">
    <source>
        <dbReference type="Proteomes" id="UP001403385"/>
    </source>
</evidence>
<evidence type="ECO:0000313" key="2">
    <source>
        <dbReference type="EMBL" id="MEN7549067.1"/>
    </source>
</evidence>
<evidence type="ECO:0000259" key="1">
    <source>
        <dbReference type="Pfam" id="PF22807"/>
    </source>
</evidence>
<keyword evidence="3" id="KW-1185">Reference proteome</keyword>
<dbReference type="Proteomes" id="UP001403385">
    <property type="component" value="Unassembled WGS sequence"/>
</dbReference>
<dbReference type="RefSeq" id="WP_346821838.1">
    <property type="nucleotide sequence ID" value="NZ_JBDKWZ010000007.1"/>
</dbReference>
<dbReference type="Gene3D" id="2.120.10.30">
    <property type="entry name" value="TolB, C-terminal domain"/>
    <property type="match status" value="1"/>
</dbReference>
<dbReference type="Pfam" id="PF22807">
    <property type="entry name" value="TrAA12"/>
    <property type="match status" value="1"/>
</dbReference>
<organism evidence="2 3">
    <name type="scientific">Rapidithrix thailandica</name>
    <dbReference type="NCBI Taxonomy" id="413964"/>
    <lineage>
        <taxon>Bacteria</taxon>
        <taxon>Pseudomonadati</taxon>
        <taxon>Bacteroidota</taxon>
        <taxon>Cytophagia</taxon>
        <taxon>Cytophagales</taxon>
        <taxon>Flammeovirgaceae</taxon>
        <taxon>Rapidithrix</taxon>
    </lineage>
</organism>
<comment type="caution">
    <text evidence="2">The sequence shown here is derived from an EMBL/GenBank/DDBJ whole genome shotgun (WGS) entry which is preliminary data.</text>
</comment>
<gene>
    <name evidence="2" type="ORF">AAG747_14175</name>
</gene>
<protein>
    <submittedName>
        <fullName evidence="2">Sorbosone dehydrogenase family protein</fullName>
    </submittedName>
</protein>
<dbReference type="EMBL" id="JBDKWZ010000007">
    <property type="protein sequence ID" value="MEN7549067.1"/>
    <property type="molecule type" value="Genomic_DNA"/>
</dbReference>
<dbReference type="SUPFAM" id="SSF50952">
    <property type="entry name" value="Soluble quinoprotein glucose dehydrogenase"/>
    <property type="match status" value="1"/>
</dbReference>
<proteinExistence type="predicted"/>
<dbReference type="PANTHER" id="PTHR33546:SF1">
    <property type="entry name" value="LARGE, MULTIFUNCTIONAL SECRETED PROTEIN"/>
    <property type="match status" value="1"/>
</dbReference>
<name>A0AAW9S6D0_9BACT</name>
<dbReference type="AlphaFoldDB" id="A0AAW9S6D0"/>
<feature type="domain" description="Pyrroloquinoline quinone-dependent pyranose dehydrogenase beta-propeller" evidence="1">
    <location>
        <begin position="46"/>
        <end position="380"/>
    </location>
</feature>
<dbReference type="InterPro" id="IPR054539">
    <property type="entry name" value="Beta-prop_PDH"/>
</dbReference>
<dbReference type="PANTHER" id="PTHR33546">
    <property type="entry name" value="LARGE, MULTIFUNCTIONAL SECRETED PROTEIN-RELATED"/>
    <property type="match status" value="1"/>
</dbReference>
<accession>A0AAW9S6D0</accession>
<reference evidence="2 3" key="1">
    <citation type="submission" date="2024-04" db="EMBL/GenBank/DDBJ databases">
        <title>Novel genus in family Flammeovirgaceae.</title>
        <authorList>
            <person name="Nguyen T.H."/>
            <person name="Vuong T.Q."/>
            <person name="Le H."/>
            <person name="Kim S.-G."/>
        </authorList>
    </citation>
    <scope>NUCLEOTIDE SEQUENCE [LARGE SCALE GENOMIC DNA]</scope>
    <source>
        <strain evidence="2 3">JCM 23209</strain>
    </source>
</reference>
<sequence>MQIHLQNNMVLFLIFLCFGIMACGEESKSTQTGTTTESNLPLDNIQLPAGFKIEIYAEGVENARSMALSPSGVLYVGTRNEGKVYALLDEDKDQRAEKVLVLAEGLKMPNGVAFKDGTLYVAEVNRLIKFENIEQQLTAKPTYKVVYDKYPSDTWHGWKYIAFGPDGKLYIPVGAPCNVCERKNKMYASITRINPDGTGLEVYAHGVRNTVGFDWHPDTDELWFTDNGRDRMGDDIPGDELNRVQNAGQHYGFPYCHAGSIADPEFGKKKACSDFVAPAKVLGAHVAALGMEFYTAGQFPEEYQKQIFIAEHGSWNRSSKVGYQVSLITLQGNQVTDYKPFAQGWLQGQQAWGRPVDIELMPDGSMLVSDDFAGVIYRIYYEG</sequence>
<dbReference type="InterPro" id="IPR011041">
    <property type="entry name" value="Quinoprot_gluc/sorb_DH_b-prop"/>
</dbReference>